<dbReference type="GO" id="GO:1901135">
    <property type="term" value="P:carbohydrate derivative metabolic process"/>
    <property type="evidence" value="ECO:0007669"/>
    <property type="project" value="InterPro"/>
</dbReference>
<dbReference type="Proteomes" id="UP000198752">
    <property type="component" value="Unassembled WGS sequence"/>
</dbReference>
<dbReference type="SUPFAM" id="SSF53697">
    <property type="entry name" value="SIS domain"/>
    <property type="match status" value="1"/>
</dbReference>
<dbReference type="GO" id="GO:0016853">
    <property type="term" value="F:isomerase activity"/>
    <property type="evidence" value="ECO:0007669"/>
    <property type="project" value="UniProtKB-KW"/>
</dbReference>
<proteinExistence type="predicted"/>
<sequence length="203" mass="21940">MDQNDKKINSLFTLEGEEIAKLSQSISHDSLQSLVELIEKTKGNIFLTGCGTSAMAANKAVHTLRVVGISAFFMNPSDAVHGALGAVKKDDVMIFISKGGSTKELTSFVENVATKGISIVTITENPDSFLAQHSNLVVNVHVDRELDAFNLLATVSTMAVISIFDVVASLVMENTDYSRKDFLLNHPSGAVGEKLRKETTTHE</sequence>
<dbReference type="Pfam" id="PF01380">
    <property type="entry name" value="SIS"/>
    <property type="match status" value="1"/>
</dbReference>
<keyword evidence="1" id="KW-0812">Transmembrane</keyword>
<evidence type="ECO:0000313" key="3">
    <source>
        <dbReference type="EMBL" id="SFG75822.1"/>
    </source>
</evidence>
<dbReference type="InterPro" id="IPR050986">
    <property type="entry name" value="GutQ/KpsF_isomerases"/>
</dbReference>
<dbReference type="PANTHER" id="PTHR42745:SF1">
    <property type="entry name" value="ARABINOSE 5-PHOSPHATE ISOMERASE KDSD"/>
    <property type="match status" value="1"/>
</dbReference>
<dbReference type="OrthoDB" id="9762536at2"/>
<name>A0A1I2UF85_9BACL</name>
<keyword evidence="1" id="KW-0472">Membrane</keyword>
<reference evidence="4" key="1">
    <citation type="submission" date="2016-10" db="EMBL/GenBank/DDBJ databases">
        <authorList>
            <person name="Varghese N."/>
            <person name="Submissions S."/>
        </authorList>
    </citation>
    <scope>NUCLEOTIDE SEQUENCE [LARGE SCALE GENOMIC DNA]</scope>
    <source>
        <strain evidence="4">ATCC 700379</strain>
    </source>
</reference>
<dbReference type="STRING" id="269670.SAMN02982927_02685"/>
<evidence type="ECO:0000313" key="4">
    <source>
        <dbReference type="Proteomes" id="UP000198752"/>
    </source>
</evidence>
<feature type="transmembrane region" description="Helical" evidence="1">
    <location>
        <begin position="148"/>
        <end position="171"/>
    </location>
</feature>
<dbReference type="GO" id="GO:0097367">
    <property type="term" value="F:carbohydrate derivative binding"/>
    <property type="evidence" value="ECO:0007669"/>
    <property type="project" value="InterPro"/>
</dbReference>
<gene>
    <name evidence="3" type="ORF">SAMN02982927_02685</name>
</gene>
<dbReference type="RefSeq" id="WP_093673789.1">
    <property type="nucleotide sequence ID" value="NZ_FOOY01000020.1"/>
</dbReference>
<dbReference type="EMBL" id="FOOY01000020">
    <property type="protein sequence ID" value="SFG75822.1"/>
    <property type="molecule type" value="Genomic_DNA"/>
</dbReference>
<dbReference type="Gene3D" id="3.40.50.10490">
    <property type="entry name" value="Glucose-6-phosphate isomerase like protein, domain 1"/>
    <property type="match status" value="1"/>
</dbReference>
<evidence type="ECO:0000256" key="1">
    <source>
        <dbReference type="SAM" id="Phobius"/>
    </source>
</evidence>
<protein>
    <submittedName>
        <fullName evidence="3">D-arabinose 5-phosphate isomerase GutQ</fullName>
    </submittedName>
</protein>
<keyword evidence="4" id="KW-1185">Reference proteome</keyword>
<keyword evidence="3" id="KW-0413">Isomerase</keyword>
<feature type="domain" description="SIS" evidence="2">
    <location>
        <begin position="34"/>
        <end position="177"/>
    </location>
</feature>
<evidence type="ECO:0000259" key="2">
    <source>
        <dbReference type="PROSITE" id="PS51464"/>
    </source>
</evidence>
<accession>A0A1I2UF85</accession>
<dbReference type="PROSITE" id="PS51464">
    <property type="entry name" value="SIS"/>
    <property type="match status" value="1"/>
</dbReference>
<dbReference type="AlphaFoldDB" id="A0A1I2UF85"/>
<dbReference type="PANTHER" id="PTHR42745">
    <property type="match status" value="1"/>
</dbReference>
<keyword evidence="1" id="KW-1133">Transmembrane helix</keyword>
<organism evidence="3 4">
    <name type="scientific">Sporolactobacillus nakayamae</name>
    <dbReference type="NCBI Taxonomy" id="269670"/>
    <lineage>
        <taxon>Bacteria</taxon>
        <taxon>Bacillati</taxon>
        <taxon>Bacillota</taxon>
        <taxon>Bacilli</taxon>
        <taxon>Bacillales</taxon>
        <taxon>Sporolactobacillaceae</taxon>
        <taxon>Sporolactobacillus</taxon>
    </lineage>
</organism>
<dbReference type="InterPro" id="IPR001347">
    <property type="entry name" value="SIS_dom"/>
</dbReference>
<dbReference type="InterPro" id="IPR046348">
    <property type="entry name" value="SIS_dom_sf"/>
</dbReference>